<evidence type="ECO:0000313" key="1">
    <source>
        <dbReference type="EMBL" id="EST13707.1"/>
    </source>
</evidence>
<dbReference type="Pfam" id="PF12686">
    <property type="entry name" value="DUF3800"/>
    <property type="match status" value="1"/>
</dbReference>
<evidence type="ECO:0000313" key="2">
    <source>
        <dbReference type="Proteomes" id="UP000018296"/>
    </source>
</evidence>
<evidence type="ECO:0008006" key="3">
    <source>
        <dbReference type="Google" id="ProtNLM"/>
    </source>
</evidence>
<dbReference type="STRING" id="1395513.P343_01760"/>
<reference evidence="1 2" key="1">
    <citation type="journal article" date="2013" name="Genome Announc.">
        <title>Genome Sequence of Sporolactobacillus laevolacticus DSM442, an Efficient Polymer-Grade D-Lactate Producer from Agricultural Waste Cottonseed as a Nitrogen Source.</title>
        <authorList>
            <person name="Wang H."/>
            <person name="Wang L."/>
            <person name="Ju J."/>
            <person name="Yu B."/>
            <person name="Ma Y."/>
        </authorList>
    </citation>
    <scope>NUCLEOTIDE SEQUENCE [LARGE SCALE GENOMIC DNA]</scope>
    <source>
        <strain evidence="1 2">DSM 442</strain>
    </source>
</reference>
<dbReference type="OrthoDB" id="2216921at2"/>
<dbReference type="RefSeq" id="WP_023508666.1">
    <property type="nucleotide sequence ID" value="NZ_AWTC01000001.1"/>
</dbReference>
<sequence length="382" mass="45102">MDIYFDESGNTGSVKVKNNKLNYDNQRHFALCGVICKSDDEKNKIQKKYCEFKKKYNIQGELKGNSLMTKKNNKLLHYFIEEILDASHFQINIYDKKFYLITKMLQIFLGYEFKREFPVESYKLASSLINENEDILIKYLQLEENITLENVELFTKYLMDFPYNFESNFLLSTIAQKIIENTFEDQILNDLIEESKYDGTISTNIVNLNALSEFILMFKKESGISISNKSINIYHDKIDGFFKVFQNELDPYGILVHFTDSADNIFIQVADNVASIFCKVFNQMINIFENKKEWCKESEWTLDIASKLINQIHVDNIKFTLPIQDWDVALCVSEMFKSSYRRENRNNIHFNPIYISNMDKIYESIDSNMREDLDSLNFILKR</sequence>
<protein>
    <recommendedName>
        <fullName evidence="3">DUF3800 domain-containing protein</fullName>
    </recommendedName>
</protein>
<dbReference type="AlphaFoldDB" id="V6J1K2"/>
<dbReference type="PATRIC" id="fig|1395513.3.peg.358"/>
<dbReference type="Proteomes" id="UP000018296">
    <property type="component" value="Unassembled WGS sequence"/>
</dbReference>
<organism evidence="1 2">
    <name type="scientific">Sporolactobacillus laevolacticus DSM 442</name>
    <dbReference type="NCBI Taxonomy" id="1395513"/>
    <lineage>
        <taxon>Bacteria</taxon>
        <taxon>Bacillati</taxon>
        <taxon>Bacillota</taxon>
        <taxon>Bacilli</taxon>
        <taxon>Bacillales</taxon>
        <taxon>Sporolactobacillaceae</taxon>
        <taxon>Sporolactobacillus</taxon>
    </lineage>
</organism>
<dbReference type="InterPro" id="IPR024524">
    <property type="entry name" value="DUF3800"/>
</dbReference>
<proteinExistence type="predicted"/>
<gene>
    <name evidence="1" type="ORF">P343_01760</name>
</gene>
<dbReference type="eggNOG" id="ENOG5033WR6">
    <property type="taxonomic scope" value="Bacteria"/>
</dbReference>
<accession>V6J1K2</accession>
<keyword evidence="2" id="KW-1185">Reference proteome</keyword>
<dbReference type="EMBL" id="AWTC01000001">
    <property type="protein sequence ID" value="EST13707.1"/>
    <property type="molecule type" value="Genomic_DNA"/>
</dbReference>
<name>V6J1K2_9BACL</name>
<comment type="caution">
    <text evidence="1">The sequence shown here is derived from an EMBL/GenBank/DDBJ whole genome shotgun (WGS) entry which is preliminary data.</text>
</comment>